<proteinExistence type="predicted"/>
<comment type="caution">
    <text evidence="1">The sequence shown here is derived from an EMBL/GenBank/DDBJ whole genome shotgun (WGS) entry which is preliminary data.</text>
</comment>
<dbReference type="Proteomes" id="UP000886881">
    <property type="component" value="Unassembled WGS sequence"/>
</dbReference>
<gene>
    <name evidence="1" type="ORF">IAC35_04010</name>
</gene>
<reference evidence="1" key="1">
    <citation type="submission" date="2020-10" db="EMBL/GenBank/DDBJ databases">
        <authorList>
            <person name="Gilroy R."/>
        </authorList>
    </citation>
    <scope>NUCLEOTIDE SEQUENCE</scope>
    <source>
        <strain evidence="1">ChiHecec2B26-709</strain>
    </source>
</reference>
<evidence type="ECO:0000313" key="2">
    <source>
        <dbReference type="Proteomes" id="UP000886881"/>
    </source>
</evidence>
<protein>
    <submittedName>
        <fullName evidence="1">Uncharacterized protein</fullName>
    </submittedName>
</protein>
<sequence>MKDSEFYDSFEHILEDGLIKVCRGAGLVGDTLLRSDDIDGKWDDYIKDYVADAVENFNQYPEAAISWAGFLGIGVAHWWDANWQGHRNDSYSSFYGSRGWDDMDEHVLRDLLGLKLDGKEAKRISDTMLSCALATLGLLRHEGIETQTERGFFVLTRSYSVLYRIGAGIELQRLGYKAVPIQIRK</sequence>
<dbReference type="AlphaFoldDB" id="A0A9D1KGS6"/>
<accession>A0A9D1KGS6</accession>
<dbReference type="EMBL" id="DVLC01000075">
    <property type="protein sequence ID" value="HIT47006.1"/>
    <property type="molecule type" value="Genomic_DNA"/>
</dbReference>
<evidence type="ECO:0000313" key="1">
    <source>
        <dbReference type="EMBL" id="HIT47006.1"/>
    </source>
</evidence>
<organism evidence="1 2">
    <name type="scientific">Candidatus Cryptobacteroides merdipullorum</name>
    <dbReference type="NCBI Taxonomy" id="2840771"/>
    <lineage>
        <taxon>Bacteria</taxon>
        <taxon>Pseudomonadati</taxon>
        <taxon>Bacteroidota</taxon>
        <taxon>Bacteroidia</taxon>
        <taxon>Bacteroidales</taxon>
        <taxon>Candidatus Cryptobacteroides</taxon>
    </lineage>
</organism>
<reference evidence="1" key="2">
    <citation type="journal article" date="2021" name="PeerJ">
        <title>Extensive microbial diversity within the chicken gut microbiome revealed by metagenomics and culture.</title>
        <authorList>
            <person name="Gilroy R."/>
            <person name="Ravi A."/>
            <person name="Getino M."/>
            <person name="Pursley I."/>
            <person name="Horton D.L."/>
            <person name="Alikhan N.F."/>
            <person name="Baker D."/>
            <person name="Gharbi K."/>
            <person name="Hall N."/>
            <person name="Watson M."/>
            <person name="Adriaenssens E.M."/>
            <person name="Foster-Nyarko E."/>
            <person name="Jarju S."/>
            <person name="Secka A."/>
            <person name="Antonio M."/>
            <person name="Oren A."/>
            <person name="Chaudhuri R.R."/>
            <person name="La Ragione R."/>
            <person name="Hildebrand F."/>
            <person name="Pallen M.J."/>
        </authorList>
    </citation>
    <scope>NUCLEOTIDE SEQUENCE</scope>
    <source>
        <strain evidence="1">ChiHecec2B26-709</strain>
    </source>
</reference>
<name>A0A9D1KGS6_9BACT</name>